<feature type="transmembrane region" description="Helical" evidence="8">
    <location>
        <begin position="295"/>
        <end position="318"/>
    </location>
</feature>
<proteinExistence type="inferred from homology"/>
<dbReference type="Gene3D" id="3.40.190.120">
    <property type="entry name" value="Osmoprotection protein (prox), domain 2"/>
    <property type="match status" value="1"/>
</dbReference>
<evidence type="ECO:0000256" key="4">
    <source>
        <dbReference type="ARBA" id="ARBA00022989"/>
    </source>
</evidence>
<dbReference type="Proteomes" id="UP001056201">
    <property type="component" value="Chromosome 1"/>
</dbReference>
<dbReference type="Pfam" id="PF00528">
    <property type="entry name" value="BPD_transp_1"/>
    <property type="match status" value="1"/>
</dbReference>
<name>A0ABY4S7H2_AQUTE</name>
<evidence type="ECO:0000256" key="2">
    <source>
        <dbReference type="ARBA" id="ARBA00022448"/>
    </source>
</evidence>
<comment type="similarity">
    <text evidence="8">Belongs to the binding-protein-dependent transport system permease family.</text>
</comment>
<keyword evidence="5 8" id="KW-0472">Membrane</keyword>
<dbReference type="PANTHER" id="PTHR30177:SF4">
    <property type="entry name" value="OSMOPROTECTANT IMPORT PERMEASE PROTEIN OSMW"/>
    <property type="match status" value="1"/>
</dbReference>
<evidence type="ECO:0000313" key="11">
    <source>
        <dbReference type="Proteomes" id="UP001056201"/>
    </source>
</evidence>
<evidence type="ECO:0000256" key="3">
    <source>
        <dbReference type="ARBA" id="ARBA00022692"/>
    </source>
</evidence>
<dbReference type="CDD" id="cd06261">
    <property type="entry name" value="TM_PBP2"/>
    <property type="match status" value="1"/>
</dbReference>
<accession>A0ABY4S7H2</accession>
<dbReference type="Gene3D" id="1.10.3720.10">
    <property type="entry name" value="MetI-like"/>
    <property type="match status" value="1"/>
</dbReference>
<dbReference type="InterPro" id="IPR035906">
    <property type="entry name" value="MetI-like_sf"/>
</dbReference>
<evidence type="ECO:0000256" key="5">
    <source>
        <dbReference type="ARBA" id="ARBA00023136"/>
    </source>
</evidence>
<feature type="transmembrane region" description="Helical" evidence="8">
    <location>
        <begin position="452"/>
        <end position="471"/>
    </location>
</feature>
<dbReference type="EMBL" id="CP097635">
    <property type="protein sequence ID" value="URI08394.1"/>
    <property type="molecule type" value="Genomic_DNA"/>
</dbReference>
<evidence type="ECO:0000256" key="7">
    <source>
        <dbReference type="ARBA" id="ARBA00035652"/>
    </source>
</evidence>
<dbReference type="Pfam" id="PF04069">
    <property type="entry name" value="OpuAC"/>
    <property type="match status" value="1"/>
</dbReference>
<organism evidence="10 11">
    <name type="scientific">Aquincola tertiaricarbonis</name>
    <dbReference type="NCBI Taxonomy" id="391953"/>
    <lineage>
        <taxon>Bacteria</taxon>
        <taxon>Pseudomonadati</taxon>
        <taxon>Pseudomonadota</taxon>
        <taxon>Betaproteobacteria</taxon>
        <taxon>Burkholderiales</taxon>
        <taxon>Sphaerotilaceae</taxon>
        <taxon>Aquincola</taxon>
    </lineage>
</organism>
<evidence type="ECO:0000256" key="6">
    <source>
        <dbReference type="ARBA" id="ARBA00035642"/>
    </source>
</evidence>
<sequence>MLAGARAADDPLRIGSKRFTEAYVLAQVLAQTAAPHTRTEVLAGLGNTAIVYEALRSGRIDLYPEYLGTIDQEILKNPRPGSLASIQAQLVPLGFGVAIPLGFNDGYALAMREADAQRLGIRRLSDLAAHPALRMGLSNEFIGRQDGWPGLRSAYGLPQQPTGVDHGLAYDALAQGQIDVMDIYTTDAKIGHLGLRVLEDDRQYFPRYDAVVLYRLDVPQRFPAAWQALQALAGSIDEREMIAMNARAELQGVPFETIARDHLAGRSAPAGEGAARGLWAKLVGADLGRLALQHLGLVLASVLAAVAIGVPLAVAVSARPLARGWLLALVGLCQTVPSLAMLAVLIWALGRIGTVPALVALTLYALLPIVRNTCTGLAEVPAGLKQAATALGLRRSQVRRHVELPLALPTIVAGVRTATVIGVGTATLAAFIGAGGFGERIVTGLALNDNQMMLAGALPSAALALLLELVFELAERLWLHRRGAP</sequence>
<keyword evidence="3 8" id="KW-0812">Transmembrane</keyword>
<feature type="domain" description="ABC transmembrane type-1" evidence="9">
    <location>
        <begin position="291"/>
        <end position="471"/>
    </location>
</feature>
<comment type="similarity">
    <text evidence="6">In the C-terminal section; belongs to the OsmX family.</text>
</comment>
<dbReference type="PANTHER" id="PTHR30177">
    <property type="entry name" value="GLYCINE BETAINE/L-PROLINE TRANSPORT SYSTEM PERMEASE PROTEIN PROW"/>
    <property type="match status" value="1"/>
</dbReference>
<keyword evidence="11" id="KW-1185">Reference proteome</keyword>
<reference evidence="10" key="1">
    <citation type="submission" date="2022-05" db="EMBL/GenBank/DDBJ databases">
        <title>An RpoN-dependent PEP-CTERM gene is involved in floc formation of an Aquincola tertiaricarbonis strain.</title>
        <authorList>
            <person name="Qiu D."/>
            <person name="Xia M."/>
        </authorList>
    </citation>
    <scope>NUCLEOTIDE SEQUENCE</scope>
    <source>
        <strain evidence="10">RN12</strain>
    </source>
</reference>
<keyword evidence="2 8" id="KW-0813">Transport</keyword>
<feature type="transmembrane region" description="Helical" evidence="8">
    <location>
        <begin position="352"/>
        <end position="370"/>
    </location>
</feature>
<evidence type="ECO:0000259" key="9">
    <source>
        <dbReference type="PROSITE" id="PS50928"/>
    </source>
</evidence>
<gene>
    <name evidence="10" type="ORF">MW290_07345</name>
</gene>
<dbReference type="Gene3D" id="3.40.190.10">
    <property type="entry name" value="Periplasmic binding protein-like II"/>
    <property type="match status" value="1"/>
</dbReference>
<feature type="transmembrane region" description="Helical" evidence="8">
    <location>
        <begin position="404"/>
        <end position="432"/>
    </location>
</feature>
<evidence type="ECO:0000313" key="10">
    <source>
        <dbReference type="EMBL" id="URI08394.1"/>
    </source>
</evidence>
<dbReference type="SUPFAM" id="SSF161098">
    <property type="entry name" value="MetI-like"/>
    <property type="match status" value="1"/>
</dbReference>
<evidence type="ECO:0000256" key="1">
    <source>
        <dbReference type="ARBA" id="ARBA00004651"/>
    </source>
</evidence>
<keyword evidence="4 8" id="KW-1133">Transmembrane helix</keyword>
<dbReference type="InterPro" id="IPR000515">
    <property type="entry name" value="MetI-like"/>
</dbReference>
<dbReference type="PROSITE" id="PS50928">
    <property type="entry name" value="ABC_TM1"/>
    <property type="match status" value="1"/>
</dbReference>
<evidence type="ECO:0000256" key="8">
    <source>
        <dbReference type="RuleBase" id="RU363032"/>
    </source>
</evidence>
<dbReference type="InterPro" id="IPR007210">
    <property type="entry name" value="ABC_Gly_betaine_transp_sub-bd"/>
</dbReference>
<protein>
    <submittedName>
        <fullName evidence="10">ABC transporter permease subunit</fullName>
    </submittedName>
</protein>
<comment type="similarity">
    <text evidence="7">In the N-terminal section; belongs to the binding-protein-dependent transport system permease family.</text>
</comment>
<comment type="subcellular location">
    <subcellularLocation>
        <location evidence="1 8">Cell membrane</location>
        <topology evidence="1 8">Multi-pass membrane protein</topology>
    </subcellularLocation>
</comment>
<feature type="transmembrane region" description="Helical" evidence="8">
    <location>
        <begin position="325"/>
        <end position="346"/>
    </location>
</feature>
<dbReference type="SUPFAM" id="SSF53850">
    <property type="entry name" value="Periplasmic binding protein-like II"/>
    <property type="match status" value="1"/>
</dbReference>
<dbReference type="InterPro" id="IPR051204">
    <property type="entry name" value="ABC_transp_perm/SBD"/>
</dbReference>